<dbReference type="AlphaFoldDB" id="A0AAN8E8C7"/>
<feature type="compositionally biased region" description="Basic residues" evidence="5">
    <location>
        <begin position="127"/>
        <end position="144"/>
    </location>
</feature>
<evidence type="ECO:0000256" key="5">
    <source>
        <dbReference type="SAM" id="MobiDB-lite"/>
    </source>
</evidence>
<dbReference type="GO" id="GO:0032543">
    <property type="term" value="P:mitochondrial translation"/>
    <property type="evidence" value="ECO:0007669"/>
    <property type="project" value="UniProtKB-ARBA"/>
</dbReference>
<evidence type="ECO:0000313" key="7">
    <source>
        <dbReference type="EMBL" id="KAK5948669.1"/>
    </source>
</evidence>
<name>A0AAN8E8C7_9EURO</name>
<dbReference type="PANTHER" id="PTHR46203">
    <property type="entry name" value="PROBABLE PEPTIDE CHAIN RELEASE FACTOR C12ORF65"/>
    <property type="match status" value="1"/>
</dbReference>
<dbReference type="Gene3D" id="3.30.160.20">
    <property type="match status" value="1"/>
</dbReference>
<evidence type="ECO:0000256" key="1">
    <source>
        <dbReference type="ARBA" id="ARBA00004173"/>
    </source>
</evidence>
<evidence type="ECO:0000256" key="3">
    <source>
        <dbReference type="ARBA" id="ARBA00022946"/>
    </source>
</evidence>
<accession>A0AAN8E8C7</accession>
<dbReference type="PANTHER" id="PTHR46203:SF1">
    <property type="entry name" value="MITOCHONDRIAL TRANSLATION RELEASE FACTOR IN RESCUE"/>
    <property type="match status" value="1"/>
</dbReference>
<dbReference type="GO" id="GO:0003747">
    <property type="term" value="F:translation release factor activity"/>
    <property type="evidence" value="ECO:0007669"/>
    <property type="project" value="InterPro"/>
</dbReference>
<evidence type="ECO:0000256" key="4">
    <source>
        <dbReference type="ARBA" id="ARBA00023128"/>
    </source>
</evidence>
<evidence type="ECO:0000313" key="8">
    <source>
        <dbReference type="Proteomes" id="UP001316803"/>
    </source>
</evidence>
<feature type="domain" description="Prokaryotic-type class I peptide chain release factors" evidence="6">
    <location>
        <begin position="51"/>
        <end position="145"/>
    </location>
</feature>
<dbReference type="FunFam" id="3.30.160.20:FF:000065">
    <property type="entry name" value="Peptidyl-tRNA hydrolase domain protein"/>
    <property type="match status" value="1"/>
</dbReference>
<dbReference type="SUPFAM" id="SSF75620">
    <property type="entry name" value="Release factor"/>
    <property type="match status" value="1"/>
</dbReference>
<feature type="compositionally biased region" description="Acidic residues" evidence="5">
    <location>
        <begin position="155"/>
        <end position="164"/>
    </location>
</feature>
<protein>
    <recommendedName>
        <fullName evidence="6">Prokaryotic-type class I peptide chain release factors domain-containing protein</fullName>
    </recommendedName>
</protein>
<reference evidence="7 8" key="1">
    <citation type="submission" date="2022-12" db="EMBL/GenBank/DDBJ databases">
        <title>Genomic features and morphological characterization of a novel Knufia sp. strain isolated from spacecraft assembly facility.</title>
        <authorList>
            <person name="Teixeira M."/>
            <person name="Chander A.M."/>
            <person name="Stajich J.E."/>
            <person name="Venkateswaran K."/>
        </authorList>
    </citation>
    <scope>NUCLEOTIDE SEQUENCE [LARGE SCALE GENOMIC DNA]</scope>
    <source>
        <strain evidence="7 8">FJI-L2-BK-P2</strain>
    </source>
</reference>
<evidence type="ECO:0000256" key="2">
    <source>
        <dbReference type="ARBA" id="ARBA00010835"/>
    </source>
</evidence>
<dbReference type="Proteomes" id="UP001316803">
    <property type="component" value="Unassembled WGS sequence"/>
</dbReference>
<dbReference type="InterPro" id="IPR052405">
    <property type="entry name" value="Mito_Transl_Release_Factor"/>
</dbReference>
<dbReference type="EMBL" id="JAKLMC020000044">
    <property type="protein sequence ID" value="KAK5948669.1"/>
    <property type="molecule type" value="Genomic_DNA"/>
</dbReference>
<dbReference type="InterPro" id="IPR045853">
    <property type="entry name" value="Pep_chain_release_fac_I_sf"/>
</dbReference>
<keyword evidence="3" id="KW-0809">Transit peptide</keyword>
<dbReference type="InterPro" id="IPR000352">
    <property type="entry name" value="Pep_chain_release_fac_I"/>
</dbReference>
<comment type="caution">
    <text evidence="7">The sequence shown here is derived from an EMBL/GenBank/DDBJ whole genome shotgun (WGS) entry which is preliminary data.</text>
</comment>
<evidence type="ECO:0000259" key="6">
    <source>
        <dbReference type="Pfam" id="PF00472"/>
    </source>
</evidence>
<dbReference type="Pfam" id="PF00472">
    <property type="entry name" value="RF-1"/>
    <property type="match status" value="1"/>
</dbReference>
<gene>
    <name evidence="7" type="ORF">OHC33_010272</name>
</gene>
<dbReference type="GO" id="GO:0005739">
    <property type="term" value="C:mitochondrion"/>
    <property type="evidence" value="ECO:0007669"/>
    <property type="project" value="UniProtKB-SubCell"/>
</dbReference>
<comment type="subcellular location">
    <subcellularLocation>
        <location evidence="1">Mitochondrion</location>
    </subcellularLocation>
</comment>
<proteinExistence type="inferred from homology"/>
<comment type="similarity">
    <text evidence="2">Belongs to the prokaryotic/mitochondrial release factor family.</text>
</comment>
<feature type="region of interest" description="Disordered" evidence="5">
    <location>
        <begin position="119"/>
        <end position="164"/>
    </location>
</feature>
<keyword evidence="4" id="KW-0496">Mitochondrion</keyword>
<sequence>MLGPALRPRIAISTRHVTYTHPTTVPTITRALSTTSITRKKDPLPPRPKVPVEETTKNYLKGSGPGGQKINKTSSAVQLTHTPTGIVVKCQATRSRTQNESIARRLLAEKVELLEKGSESRVEKKREHVSKKNRSAEKKKRRKYRALEAGKNGGEADDGEPVDIEDEMSQIDQHVGIVKQEHAEQQAGIS</sequence>
<organism evidence="7 8">
    <name type="scientific">Knufia fluminis</name>
    <dbReference type="NCBI Taxonomy" id="191047"/>
    <lineage>
        <taxon>Eukaryota</taxon>
        <taxon>Fungi</taxon>
        <taxon>Dikarya</taxon>
        <taxon>Ascomycota</taxon>
        <taxon>Pezizomycotina</taxon>
        <taxon>Eurotiomycetes</taxon>
        <taxon>Chaetothyriomycetidae</taxon>
        <taxon>Chaetothyriales</taxon>
        <taxon>Trichomeriaceae</taxon>
        <taxon>Knufia</taxon>
    </lineage>
</organism>
<keyword evidence="8" id="KW-1185">Reference proteome</keyword>